<dbReference type="AlphaFoldDB" id="D9QIL7"/>
<evidence type="ECO:0000256" key="1">
    <source>
        <dbReference type="SAM" id="MobiDB-lite"/>
    </source>
</evidence>
<evidence type="ECO:0000313" key="3">
    <source>
        <dbReference type="Proteomes" id="UP000002696"/>
    </source>
</evidence>
<dbReference type="OrthoDB" id="7211233at2"/>
<organism evidence="2 3">
    <name type="scientific">Brevundimonas subvibrioides (strain ATCC 15264 / DSM 4735 / LMG 14903 / NBRC 16000 / CB 81)</name>
    <name type="common">Caulobacter subvibrioides</name>
    <dbReference type="NCBI Taxonomy" id="633149"/>
    <lineage>
        <taxon>Bacteria</taxon>
        <taxon>Pseudomonadati</taxon>
        <taxon>Pseudomonadota</taxon>
        <taxon>Alphaproteobacteria</taxon>
        <taxon>Caulobacterales</taxon>
        <taxon>Caulobacteraceae</taxon>
        <taxon>Brevundimonas</taxon>
    </lineage>
</organism>
<dbReference type="Proteomes" id="UP000002696">
    <property type="component" value="Chromosome"/>
</dbReference>
<sequence length="433" mass="49212">MIARDELYRLVWTKPMTQIAEQFDVSGSYLARICTLLNVPRPARGYWAKLAVGKAPAQTPLPVAQPGDPLHWSKDREHVAPQKLKAPPRRRRVAVRIDRSRIHGLIRGARTHFENGRPVDDGDYLKPYKKLLVDVTASKACLDKALNLANDLFGGLESVGHRVVLAPSDAKLRRSQFDEREVVSQPRDYWQHNGPWSPYRPTVVYVGTVAIGLAIVETSETVTLRYLAGKYVRETDYVPPRGRHAVDHSWTTTRDLPSGRMRIIAYSPYGRVNWSMQWQESKSAALSSQIRTIVQAIESAAPDLVAKLEEADRQAELRHQQWLAEEERRRQEDDRRRVKQSVADSRSELGQVIKQWSDVMSVERFLAGVEHRARDLPETDRRELLERLALARSFLGDQDPLAFFREWKTPEERYAPQYPIASGTGGAGSPGSE</sequence>
<accession>D9QIL7</accession>
<proteinExistence type="predicted"/>
<dbReference type="InParanoid" id="D9QIL7"/>
<evidence type="ECO:0000313" key="2">
    <source>
        <dbReference type="EMBL" id="ADL01350.1"/>
    </source>
</evidence>
<dbReference type="RefSeq" id="WP_013269451.1">
    <property type="nucleotide sequence ID" value="NC_014375.1"/>
</dbReference>
<dbReference type="eggNOG" id="COG3064">
    <property type="taxonomic scope" value="Bacteria"/>
</dbReference>
<dbReference type="EMBL" id="CP002102">
    <property type="protein sequence ID" value="ADL01350.1"/>
    <property type="molecule type" value="Genomic_DNA"/>
</dbReference>
<gene>
    <name evidence="2" type="ordered locus">Bresu_2040</name>
</gene>
<name>D9QIL7_BRESC</name>
<dbReference type="KEGG" id="bsb:Bresu_2040"/>
<feature type="region of interest" description="Disordered" evidence="1">
    <location>
        <begin position="414"/>
        <end position="433"/>
    </location>
</feature>
<feature type="compositionally biased region" description="Gly residues" evidence="1">
    <location>
        <begin position="423"/>
        <end position="433"/>
    </location>
</feature>
<protein>
    <submittedName>
        <fullName evidence="2">Uncharacterized protein</fullName>
    </submittedName>
</protein>
<dbReference type="HOGENOM" id="CLU_051171_0_0_5"/>
<reference evidence="3" key="1">
    <citation type="journal article" date="2011" name="J. Bacteriol.">
        <title>Genome sequences of eight morphologically diverse alphaproteobacteria.</title>
        <authorList>
            <consortium name="US DOE Joint Genome Institute"/>
            <person name="Brown P.J."/>
            <person name="Kysela D.T."/>
            <person name="Buechlein A."/>
            <person name="Hemmerich C."/>
            <person name="Brun Y.V."/>
        </authorList>
    </citation>
    <scope>NUCLEOTIDE SEQUENCE [LARGE SCALE GENOMIC DNA]</scope>
    <source>
        <strain evidence="3">ATCC 15264 / DSM 4735 / LMG 14903 / NBRC 16000 / CB 81</strain>
    </source>
</reference>
<keyword evidence="3" id="KW-1185">Reference proteome</keyword>